<dbReference type="Proteomes" id="UP001391051">
    <property type="component" value="Unassembled WGS sequence"/>
</dbReference>
<evidence type="ECO:0000256" key="1">
    <source>
        <dbReference type="SAM" id="SignalP"/>
    </source>
</evidence>
<sequence>MPRSSFVPLLLLLVFSAFVSASYLNYCNNFELVLSKLSNKRIFLKADCLGVHGNTTQTQCSYLDLNQCFALRRDAQGVENYHPQRLGGGIDFYRLQWCKFDYADSNYQKAGKPTGMSCNVLGREPGGTYSADFREIIGADIGFLTCYNRSGFLCPDSYDDSPY</sequence>
<feature type="chain" id="PRO_5046539326" description="Cyanovirin-N domain-containing protein" evidence="1">
    <location>
        <begin position="22"/>
        <end position="163"/>
    </location>
</feature>
<feature type="signal peptide" evidence="1">
    <location>
        <begin position="1"/>
        <end position="21"/>
    </location>
</feature>
<accession>A0ABR1Q639</accession>
<keyword evidence="3" id="KW-1185">Reference proteome</keyword>
<name>A0ABR1Q639_9PEZI</name>
<gene>
    <name evidence="2" type="ORF">PG986_008876</name>
</gene>
<keyword evidence="1" id="KW-0732">Signal</keyword>
<evidence type="ECO:0000313" key="2">
    <source>
        <dbReference type="EMBL" id="KAK7947990.1"/>
    </source>
</evidence>
<organism evidence="2 3">
    <name type="scientific">Apiospora aurea</name>
    <dbReference type="NCBI Taxonomy" id="335848"/>
    <lineage>
        <taxon>Eukaryota</taxon>
        <taxon>Fungi</taxon>
        <taxon>Dikarya</taxon>
        <taxon>Ascomycota</taxon>
        <taxon>Pezizomycotina</taxon>
        <taxon>Sordariomycetes</taxon>
        <taxon>Xylariomycetidae</taxon>
        <taxon>Amphisphaeriales</taxon>
        <taxon>Apiosporaceae</taxon>
        <taxon>Apiospora</taxon>
    </lineage>
</organism>
<comment type="caution">
    <text evidence="2">The sequence shown here is derived from an EMBL/GenBank/DDBJ whole genome shotgun (WGS) entry which is preliminary data.</text>
</comment>
<evidence type="ECO:0000313" key="3">
    <source>
        <dbReference type="Proteomes" id="UP001391051"/>
    </source>
</evidence>
<proteinExistence type="predicted"/>
<reference evidence="2 3" key="1">
    <citation type="submission" date="2023-01" db="EMBL/GenBank/DDBJ databases">
        <title>Analysis of 21 Apiospora genomes using comparative genomics revels a genus with tremendous synthesis potential of carbohydrate active enzymes and secondary metabolites.</title>
        <authorList>
            <person name="Sorensen T."/>
        </authorList>
    </citation>
    <scope>NUCLEOTIDE SEQUENCE [LARGE SCALE GENOMIC DNA]</scope>
    <source>
        <strain evidence="2 3">CBS 24483</strain>
    </source>
</reference>
<evidence type="ECO:0008006" key="4">
    <source>
        <dbReference type="Google" id="ProtNLM"/>
    </source>
</evidence>
<dbReference type="GeneID" id="92078160"/>
<protein>
    <recommendedName>
        <fullName evidence="4">Cyanovirin-N domain-containing protein</fullName>
    </recommendedName>
</protein>
<dbReference type="RefSeq" id="XP_066697496.1">
    <property type="nucleotide sequence ID" value="XM_066845098.1"/>
</dbReference>
<dbReference type="EMBL" id="JAQQWE010000006">
    <property type="protein sequence ID" value="KAK7947990.1"/>
    <property type="molecule type" value="Genomic_DNA"/>
</dbReference>